<dbReference type="PROSITE" id="PS51839">
    <property type="entry name" value="4FE4S_HC3"/>
    <property type="match status" value="1"/>
</dbReference>
<accession>A0A7T6UZQ1</accession>
<dbReference type="InterPro" id="IPR001041">
    <property type="entry name" value="2Fe-2S_ferredoxin-type"/>
</dbReference>
<dbReference type="EMBL" id="MW023083">
    <property type="protein sequence ID" value="QQJ94663.1"/>
    <property type="molecule type" value="Genomic_DNA"/>
</dbReference>
<feature type="domain" description="4Fe-4S Mo/W bis-MGD-type" evidence="10">
    <location>
        <begin position="257"/>
        <end position="314"/>
    </location>
</feature>
<keyword evidence="5" id="KW-1278">Translocase</keyword>
<dbReference type="Gene3D" id="3.10.20.740">
    <property type="match status" value="1"/>
</dbReference>
<evidence type="ECO:0000259" key="10">
    <source>
        <dbReference type="PROSITE" id="PS51669"/>
    </source>
</evidence>
<evidence type="ECO:0000256" key="5">
    <source>
        <dbReference type="ARBA" id="ARBA00022967"/>
    </source>
</evidence>
<dbReference type="Pfam" id="PF22151">
    <property type="entry name" value="Fer4_NDSU1"/>
    <property type="match status" value="1"/>
</dbReference>
<dbReference type="InterPro" id="IPR010228">
    <property type="entry name" value="NADH_UbQ_OxRdtase_Gsu"/>
</dbReference>
<evidence type="ECO:0000256" key="7">
    <source>
        <dbReference type="ARBA" id="ARBA00023014"/>
    </source>
</evidence>
<reference evidence="12" key="1">
    <citation type="journal article" date="2021" name="J. Appl. Phycol.">
        <title>Mitochondrial genome of the harmful algal bloom species Odontella regia (Mediophyceae, Bacillariophyta).</title>
        <authorList>
            <person name="Wang Y."/>
            <person name="Chen Y."/>
            <person name="Wang J."/>
            <person name="Liu F."/>
            <person name="Chen N."/>
        </authorList>
    </citation>
    <scope>NUCLEOTIDE SEQUENCE</scope>
</reference>
<name>A0A7T6UZQ1_LITUN</name>
<proteinExistence type="inferred from homology"/>
<dbReference type="InterPro" id="IPR006963">
    <property type="entry name" value="Mopterin_OxRdtase_4Fe-4S_dom"/>
</dbReference>
<dbReference type="GeneID" id="67132412"/>
<keyword evidence="8" id="KW-0520">NAD</keyword>
<dbReference type="InterPro" id="IPR050123">
    <property type="entry name" value="Prok_molybdopt-oxidoreductase"/>
</dbReference>
<comment type="cofactor">
    <cofactor evidence="9">
        <name>[2Fe-2S] cluster</name>
        <dbReference type="ChEBI" id="CHEBI:190135"/>
    </cofactor>
</comment>
<organism evidence="12">
    <name type="scientific">Lithodesmium undulatum</name>
    <name type="common">Marine centric diatom</name>
    <dbReference type="NCBI Taxonomy" id="59812"/>
    <lineage>
        <taxon>Eukaryota</taxon>
        <taxon>Sar</taxon>
        <taxon>Stramenopiles</taxon>
        <taxon>Ochrophyta</taxon>
        <taxon>Bacillariophyta</taxon>
        <taxon>Mediophyceae</taxon>
        <taxon>Lithodesmiophycidae</taxon>
        <taxon>Lithodesmiales</taxon>
        <taxon>Lithodesmiaceae</taxon>
        <taxon>Lithodesmium</taxon>
    </lineage>
</organism>
<dbReference type="GO" id="GO:0016020">
    <property type="term" value="C:membrane"/>
    <property type="evidence" value="ECO:0007669"/>
    <property type="project" value="InterPro"/>
</dbReference>
<dbReference type="Pfam" id="PF22117">
    <property type="entry name" value="Fer4_Nqo3"/>
    <property type="match status" value="1"/>
</dbReference>
<sequence>MNPQSSTWQVDALTKLSYIFFTKFYFIDFYLKYFYINNIKFNYDIEFNNNSWKHNTPLIEYCESIGINIPHYCYHKNLSISGNCRMCLIEVKNSPKPVVSCAMSAKSCLNNNSIFTQSPLVKKARENILEFLLLNHPLDCPICDQGGECDLQDQSFFFGITKKRFYSFKRFVIDKNIGPIVKTVMTRCIHCTRCVRFADEVAGIGSLGMFGRGLHSEIGTYINKIFKSELSGNVVDLCPVGALTTKPYPFIGRSWELKSINSIDFADGFGTDIQVFLKNNKVVKILPNFNYEQFETNWISDKTRFSFDGMFSPERIVKGGFLIQNKIQKLKFFKWKTLFCKIINILYFNDHLNRHLYITKNLTIIFNSNISLEVLNLLTILSQKYSFIQIKKIEFNSNINDFDSNFILNNFHTNNFDNSNLCLLINVNSRFEGTNLNLKLRQRFLKGNFKIVLVGSLVKLTFPVEYLGSNLEVLKDITEGNHAFCQQLTSSINPIIIYGSEVLKRKDSTEIINLLNCLKGLYSKNMLINNEINLLNSSINDVGVTNLNFFKQFSNTDFSNSMGLYFINTPFIDYNLKKIIELKSLQILNNFEESLNLIIEHNYGIIGNINKLFFNKFDSLNYFNLPNKTFYESSGTYLTTTGHYKTSVNFIPISGNVKEDWNILRKLFSCTKSINFTQCLKQTKNLSFNCINLLNFKNFVNFKNYPVKTLTKSSFYLNKQITPILVISKNNFNSKSKIKIFKTKLKFWLEDFYISGKDLYSFKSSTMIKCSKVTRLELSNFNIIS</sequence>
<evidence type="ECO:0000256" key="9">
    <source>
        <dbReference type="ARBA" id="ARBA00034078"/>
    </source>
</evidence>
<dbReference type="CDD" id="cd00207">
    <property type="entry name" value="fer2"/>
    <property type="match status" value="1"/>
</dbReference>
<keyword evidence="3" id="KW-0004">4Fe-4S</keyword>
<dbReference type="InterPro" id="IPR036010">
    <property type="entry name" value="2Fe-2S_ferredoxin-like_sf"/>
</dbReference>
<keyword evidence="12" id="KW-0496">Mitochondrion</keyword>
<gene>
    <name evidence="12" type="primary">nad11</name>
</gene>
<evidence type="ECO:0000313" key="12">
    <source>
        <dbReference type="EMBL" id="QQJ94663.1"/>
    </source>
</evidence>
<evidence type="ECO:0000256" key="8">
    <source>
        <dbReference type="ARBA" id="ARBA00023027"/>
    </source>
</evidence>
<dbReference type="GO" id="GO:0051539">
    <property type="term" value="F:4 iron, 4 sulfur cluster binding"/>
    <property type="evidence" value="ECO:0007669"/>
    <property type="project" value="UniProtKB-KW"/>
</dbReference>
<dbReference type="Gene3D" id="3.30.70.20">
    <property type="match status" value="1"/>
</dbReference>
<dbReference type="NCBIfam" id="TIGR01973">
    <property type="entry name" value="NuoG"/>
    <property type="match status" value="1"/>
</dbReference>
<dbReference type="PANTHER" id="PTHR43105:SF13">
    <property type="entry name" value="NADH-UBIQUINONE OXIDOREDUCTASE 75 KDA SUBUNIT, MITOCHONDRIAL"/>
    <property type="match status" value="1"/>
</dbReference>
<evidence type="ECO:0000256" key="4">
    <source>
        <dbReference type="ARBA" id="ARBA00022723"/>
    </source>
</evidence>
<geneLocation type="mitochondrion" evidence="12"/>
<comment type="similarity">
    <text evidence="2">Belongs to the complex I 75 kDa subunit family.</text>
</comment>
<dbReference type="GO" id="GO:0008137">
    <property type="term" value="F:NADH dehydrogenase (ubiquinone) activity"/>
    <property type="evidence" value="ECO:0007669"/>
    <property type="project" value="InterPro"/>
</dbReference>
<dbReference type="Pfam" id="PF00384">
    <property type="entry name" value="Molybdopterin"/>
    <property type="match status" value="1"/>
</dbReference>
<evidence type="ECO:0000256" key="2">
    <source>
        <dbReference type="ARBA" id="ARBA00005404"/>
    </source>
</evidence>
<keyword evidence="4" id="KW-0479">Metal-binding</keyword>
<dbReference type="PROSITE" id="PS00641">
    <property type="entry name" value="COMPLEX1_75K_1"/>
    <property type="match status" value="1"/>
</dbReference>
<dbReference type="FunFam" id="3.10.20.740:FF:000001">
    <property type="entry name" value="NADH-quinone oxidoreductase subunit G"/>
    <property type="match status" value="1"/>
</dbReference>
<evidence type="ECO:0000259" key="11">
    <source>
        <dbReference type="PROSITE" id="PS51839"/>
    </source>
</evidence>
<evidence type="ECO:0000256" key="6">
    <source>
        <dbReference type="ARBA" id="ARBA00023004"/>
    </source>
</evidence>
<keyword evidence="7" id="KW-0411">Iron-sulfur</keyword>
<dbReference type="PANTHER" id="PTHR43105">
    <property type="entry name" value="RESPIRATORY NITRATE REDUCTASE"/>
    <property type="match status" value="1"/>
</dbReference>
<evidence type="ECO:0000256" key="3">
    <source>
        <dbReference type="ARBA" id="ARBA00022485"/>
    </source>
</evidence>
<dbReference type="FunFam" id="3.30.70.20:FF:000002">
    <property type="entry name" value="NADH-ubiquinone oxidoreductase 75 kDa subunit"/>
    <property type="match status" value="1"/>
</dbReference>
<dbReference type="PROSITE" id="PS00643">
    <property type="entry name" value="COMPLEX1_75K_3"/>
    <property type="match status" value="1"/>
</dbReference>
<dbReference type="SUPFAM" id="SSF54292">
    <property type="entry name" value="2Fe-2S ferredoxin-like"/>
    <property type="match status" value="1"/>
</dbReference>
<dbReference type="SUPFAM" id="SSF53706">
    <property type="entry name" value="Formate dehydrogenase/DMSO reductase, domains 1-3"/>
    <property type="match status" value="1"/>
</dbReference>
<dbReference type="GO" id="GO:0046872">
    <property type="term" value="F:metal ion binding"/>
    <property type="evidence" value="ECO:0007669"/>
    <property type="project" value="UniProtKB-KW"/>
</dbReference>
<comment type="cofactor">
    <cofactor evidence="1">
        <name>[4Fe-4S] cluster</name>
        <dbReference type="ChEBI" id="CHEBI:49883"/>
    </cofactor>
</comment>
<dbReference type="InterPro" id="IPR006656">
    <property type="entry name" value="Mopterin_OxRdtase"/>
</dbReference>
<dbReference type="PROSITE" id="PS00642">
    <property type="entry name" value="COMPLEX1_75K_2"/>
    <property type="match status" value="1"/>
</dbReference>
<dbReference type="GO" id="GO:0016651">
    <property type="term" value="F:oxidoreductase activity, acting on NAD(P)H"/>
    <property type="evidence" value="ECO:0007669"/>
    <property type="project" value="InterPro"/>
</dbReference>
<protein>
    <submittedName>
        <fullName evidence="12">NADH dehydrogenase subunit 11</fullName>
    </submittedName>
</protein>
<evidence type="ECO:0000256" key="1">
    <source>
        <dbReference type="ARBA" id="ARBA00001966"/>
    </source>
</evidence>
<feature type="domain" description="4Fe-4S His(Cys)3-ligated-type" evidence="11">
    <location>
        <begin position="120"/>
        <end position="159"/>
    </location>
</feature>
<dbReference type="InterPro" id="IPR000283">
    <property type="entry name" value="NADH_UbQ_OxRdtase_75kDa_su_CS"/>
</dbReference>
<keyword evidence="6" id="KW-0408">Iron</keyword>
<dbReference type="AlphaFoldDB" id="A0A7T6UZQ1"/>
<dbReference type="PROSITE" id="PS51669">
    <property type="entry name" value="4FE4S_MOW_BIS_MGD"/>
    <property type="match status" value="1"/>
</dbReference>
<dbReference type="InterPro" id="IPR019574">
    <property type="entry name" value="NADH_UbQ_OxRdtase_Gsu_4Fe4S-bd"/>
</dbReference>
<dbReference type="Pfam" id="PF10588">
    <property type="entry name" value="NADH-G_4Fe-4S_3"/>
    <property type="match status" value="1"/>
</dbReference>
<dbReference type="SUPFAM" id="SSF54862">
    <property type="entry name" value="4Fe-4S ferredoxins"/>
    <property type="match status" value="1"/>
</dbReference>
<dbReference type="GO" id="GO:0042773">
    <property type="term" value="P:ATP synthesis coupled electron transport"/>
    <property type="evidence" value="ECO:0007669"/>
    <property type="project" value="InterPro"/>
</dbReference>
<dbReference type="RefSeq" id="YP_010139055.1">
    <property type="nucleotide sequence ID" value="NC_056903.1"/>
</dbReference>
<dbReference type="SMART" id="SM00929">
    <property type="entry name" value="NADH-G_4Fe-4S_3"/>
    <property type="match status" value="1"/>
</dbReference>
<dbReference type="InterPro" id="IPR054351">
    <property type="entry name" value="NADH_UbQ_OxRdtase_ferredoxin"/>
</dbReference>